<keyword evidence="5 6" id="KW-0472">Membrane</keyword>
<feature type="transmembrane region" description="Helical" evidence="6">
    <location>
        <begin position="174"/>
        <end position="196"/>
    </location>
</feature>
<dbReference type="OrthoDB" id="629958at2"/>
<evidence type="ECO:0000256" key="4">
    <source>
        <dbReference type="ARBA" id="ARBA00022989"/>
    </source>
</evidence>
<sequence length="449" mass="50159">MGILKKLINKHTLSLASNAIMPLVGMVTVSLLARNLSEADFGNWILFLITFTLANLLRSGFLQTSLVKFYAGASKKRAFNVAGSTWVLGFALTVILGFISLLAYLFYSGDIAMEITIKWFGIIFFSTLPSSIALWILQAEQRFDRAFLLQLIGQGTFFVSVVILILLHKIDFQIVIYGYFISALITSILATLFGWAKIMAIPHKTKECIKEMIAFGKYSIGTSISSYLLRSSDTFIIKYMFADPAAVGIYYLPQRLMEVIEIPLRSFISTALPNMSAAVHKGDTRHMTYIMKKYAGILTVLLIPVSIAAFIAAGLIIEVIGGQKFVHSEAANVFRIFMCFAILLPVDRFFGITLDVLNKPHYNLTKVFLMLVVNVIGDFIGIYFTHSIYGVALASILTFLMGIIYGYWVLKKNLNFTIRDILKLGFVETRILAIDLINKAKQKIFNNAA</sequence>
<evidence type="ECO:0000313" key="7">
    <source>
        <dbReference type="EMBL" id="TWI96346.1"/>
    </source>
</evidence>
<dbReference type="GO" id="GO:0005886">
    <property type="term" value="C:plasma membrane"/>
    <property type="evidence" value="ECO:0007669"/>
    <property type="project" value="UniProtKB-SubCell"/>
</dbReference>
<reference evidence="7 8" key="1">
    <citation type="submission" date="2019-07" db="EMBL/GenBank/DDBJ databases">
        <title>Genomic Encyclopedia of Archaeal and Bacterial Type Strains, Phase II (KMG-II): from individual species to whole genera.</title>
        <authorList>
            <person name="Goeker M."/>
        </authorList>
    </citation>
    <scope>NUCLEOTIDE SEQUENCE [LARGE SCALE GENOMIC DNA]</scope>
    <source>
        <strain evidence="7 8">ATCC BAA-1854</strain>
    </source>
</reference>
<feature type="transmembrane region" description="Helical" evidence="6">
    <location>
        <begin position="294"/>
        <end position="317"/>
    </location>
</feature>
<evidence type="ECO:0000256" key="2">
    <source>
        <dbReference type="ARBA" id="ARBA00022475"/>
    </source>
</evidence>
<dbReference type="InterPro" id="IPR050833">
    <property type="entry name" value="Poly_Biosynth_Transport"/>
</dbReference>
<keyword evidence="8" id="KW-1185">Reference proteome</keyword>
<feature type="transmembrane region" description="Helical" evidence="6">
    <location>
        <begin position="367"/>
        <end position="385"/>
    </location>
</feature>
<dbReference type="EMBL" id="VLLI01000013">
    <property type="protein sequence ID" value="TWI96346.1"/>
    <property type="molecule type" value="Genomic_DNA"/>
</dbReference>
<feature type="transmembrane region" description="Helical" evidence="6">
    <location>
        <begin position="83"/>
        <end position="107"/>
    </location>
</feature>
<dbReference type="RefSeq" id="WP_144915459.1">
    <property type="nucleotide sequence ID" value="NZ_VLLI01000013.1"/>
</dbReference>
<comment type="caution">
    <text evidence="7">The sequence shown here is derived from an EMBL/GenBank/DDBJ whole genome shotgun (WGS) entry which is preliminary data.</text>
</comment>
<proteinExistence type="predicted"/>
<organism evidence="7 8">
    <name type="scientific">Mucilaginibacter frigoritolerans</name>
    <dbReference type="NCBI Taxonomy" id="652788"/>
    <lineage>
        <taxon>Bacteria</taxon>
        <taxon>Pseudomonadati</taxon>
        <taxon>Bacteroidota</taxon>
        <taxon>Sphingobacteriia</taxon>
        <taxon>Sphingobacteriales</taxon>
        <taxon>Sphingobacteriaceae</taxon>
        <taxon>Mucilaginibacter</taxon>
    </lineage>
</organism>
<feature type="transmembrane region" description="Helical" evidence="6">
    <location>
        <begin position="44"/>
        <end position="62"/>
    </location>
</feature>
<protein>
    <submittedName>
        <fullName evidence="7">O-antigen/teichoic acid export membrane protein</fullName>
    </submittedName>
</protein>
<evidence type="ECO:0000256" key="1">
    <source>
        <dbReference type="ARBA" id="ARBA00004651"/>
    </source>
</evidence>
<evidence type="ECO:0000256" key="3">
    <source>
        <dbReference type="ARBA" id="ARBA00022692"/>
    </source>
</evidence>
<feature type="transmembrane region" description="Helical" evidence="6">
    <location>
        <begin position="329"/>
        <end position="346"/>
    </location>
</feature>
<feature type="transmembrane region" description="Helical" evidence="6">
    <location>
        <begin position="146"/>
        <end position="168"/>
    </location>
</feature>
<feature type="transmembrane region" description="Helical" evidence="6">
    <location>
        <begin position="391"/>
        <end position="410"/>
    </location>
</feature>
<gene>
    <name evidence="7" type="ORF">JN11_04080</name>
</gene>
<dbReference type="Pfam" id="PF13440">
    <property type="entry name" value="Polysacc_synt_3"/>
    <property type="match status" value="1"/>
</dbReference>
<feature type="transmembrane region" description="Helical" evidence="6">
    <location>
        <begin position="119"/>
        <end position="137"/>
    </location>
</feature>
<evidence type="ECO:0000313" key="8">
    <source>
        <dbReference type="Proteomes" id="UP000317010"/>
    </source>
</evidence>
<dbReference type="PANTHER" id="PTHR30250">
    <property type="entry name" value="PST FAMILY PREDICTED COLANIC ACID TRANSPORTER"/>
    <property type="match status" value="1"/>
</dbReference>
<keyword evidence="3 6" id="KW-0812">Transmembrane</keyword>
<dbReference type="AlphaFoldDB" id="A0A562TTC1"/>
<keyword evidence="2" id="KW-1003">Cell membrane</keyword>
<evidence type="ECO:0000256" key="6">
    <source>
        <dbReference type="SAM" id="Phobius"/>
    </source>
</evidence>
<dbReference type="Proteomes" id="UP000317010">
    <property type="component" value="Unassembled WGS sequence"/>
</dbReference>
<keyword evidence="4 6" id="KW-1133">Transmembrane helix</keyword>
<evidence type="ECO:0000256" key="5">
    <source>
        <dbReference type="ARBA" id="ARBA00023136"/>
    </source>
</evidence>
<dbReference type="PANTHER" id="PTHR30250:SF11">
    <property type="entry name" value="O-ANTIGEN TRANSPORTER-RELATED"/>
    <property type="match status" value="1"/>
</dbReference>
<name>A0A562TTC1_9SPHI</name>
<comment type="subcellular location">
    <subcellularLocation>
        <location evidence="1">Cell membrane</location>
        <topology evidence="1">Multi-pass membrane protein</topology>
    </subcellularLocation>
</comment>
<accession>A0A562TTC1</accession>
<feature type="transmembrane region" description="Helical" evidence="6">
    <location>
        <begin position="12"/>
        <end position="32"/>
    </location>
</feature>